<dbReference type="Proteomes" id="UP000286415">
    <property type="component" value="Unassembled WGS sequence"/>
</dbReference>
<protein>
    <submittedName>
        <fullName evidence="1">Uncharacterized protein</fullName>
    </submittedName>
</protein>
<reference evidence="1 2" key="2">
    <citation type="journal article" date="2021" name="Genomics">
        <title>High-quality reference genome for Clonorchis sinensis.</title>
        <authorList>
            <person name="Young N.D."/>
            <person name="Stroehlein A.J."/>
            <person name="Kinkar L."/>
            <person name="Wang T."/>
            <person name="Sohn W.M."/>
            <person name="Chang B.C.H."/>
            <person name="Kaur P."/>
            <person name="Weisz D."/>
            <person name="Dudchenko O."/>
            <person name="Aiden E.L."/>
            <person name="Korhonen P.K."/>
            <person name="Gasser R.B."/>
        </authorList>
    </citation>
    <scope>NUCLEOTIDE SEQUENCE [LARGE SCALE GENOMIC DNA]</scope>
    <source>
        <strain evidence="1">Cs-k2</strain>
    </source>
</reference>
<dbReference type="EMBL" id="NIRI02000056">
    <property type="protein sequence ID" value="KAG5446287.1"/>
    <property type="molecule type" value="Genomic_DNA"/>
</dbReference>
<accession>A0A419QDY6</accession>
<evidence type="ECO:0000313" key="2">
    <source>
        <dbReference type="Proteomes" id="UP000286415"/>
    </source>
</evidence>
<name>A0A419QDY6_CLOSI</name>
<gene>
    <name evidence="1" type="ORF">CSKR_110327</name>
</gene>
<proteinExistence type="predicted"/>
<reference evidence="1 2" key="1">
    <citation type="journal article" date="2018" name="Biotechnol. Adv.">
        <title>Improved genomic resources and new bioinformatic workflow for the carcinogenic parasite Clonorchis sinensis: Biotechnological implications.</title>
        <authorList>
            <person name="Wang D."/>
            <person name="Korhonen P.K."/>
            <person name="Gasser R.B."/>
            <person name="Young N.D."/>
        </authorList>
    </citation>
    <scope>NUCLEOTIDE SEQUENCE [LARGE SCALE GENOMIC DNA]</scope>
    <source>
        <strain evidence="1">Cs-k2</strain>
    </source>
</reference>
<comment type="caution">
    <text evidence="1">The sequence shown here is derived from an EMBL/GenBank/DDBJ whole genome shotgun (WGS) entry which is preliminary data.</text>
</comment>
<dbReference type="InParanoid" id="A0A419QDY6"/>
<evidence type="ECO:0000313" key="1">
    <source>
        <dbReference type="EMBL" id="KAG5446287.1"/>
    </source>
</evidence>
<keyword evidence="2" id="KW-1185">Reference proteome</keyword>
<dbReference type="AlphaFoldDB" id="A0A419QDY6"/>
<organism evidence="1 2">
    <name type="scientific">Clonorchis sinensis</name>
    <name type="common">Chinese liver fluke</name>
    <dbReference type="NCBI Taxonomy" id="79923"/>
    <lineage>
        <taxon>Eukaryota</taxon>
        <taxon>Metazoa</taxon>
        <taxon>Spiralia</taxon>
        <taxon>Lophotrochozoa</taxon>
        <taxon>Platyhelminthes</taxon>
        <taxon>Trematoda</taxon>
        <taxon>Digenea</taxon>
        <taxon>Opisthorchiida</taxon>
        <taxon>Opisthorchiata</taxon>
        <taxon>Opisthorchiidae</taxon>
        <taxon>Clonorchis</taxon>
    </lineage>
</organism>
<sequence>MPQEGSTKAGILPGCPSLDRGSREAEVGFEPRAFRSVNWRSNHLSDKNLAIKTLSSGKTLVMDSAHAYRSFIKQPNNLNSNTKKRNPHRIGRFCASKYNHSNIPLVSTRDSRESFVYDIIQLNVLHKSGLMFLLFVENSSTDCNHFRPFSPRFCQISVLIEPKFYEIRGIHSIPNRFRLNRRLIWVPADSLDYDIL</sequence>